<feature type="region of interest" description="Disordered" evidence="3">
    <location>
        <begin position="628"/>
        <end position="677"/>
    </location>
</feature>
<gene>
    <name evidence="5" type="ORF">TIFTF001_003098</name>
</gene>
<evidence type="ECO:0000256" key="2">
    <source>
        <dbReference type="ARBA" id="ARBA00022821"/>
    </source>
</evidence>
<reference evidence="5" key="1">
    <citation type="submission" date="2023-07" db="EMBL/GenBank/DDBJ databases">
        <title>draft genome sequence of fig (Ficus carica).</title>
        <authorList>
            <person name="Takahashi T."/>
            <person name="Nishimura K."/>
        </authorList>
    </citation>
    <scope>NUCLEOTIDE SEQUENCE</scope>
</reference>
<protein>
    <recommendedName>
        <fullName evidence="4">Disease resistance R13L4/SHOC-2-like LRR domain-containing protein</fullName>
    </recommendedName>
</protein>
<comment type="caution">
    <text evidence="5">The sequence shown here is derived from an EMBL/GenBank/DDBJ whole genome shotgun (WGS) entry which is preliminary data.</text>
</comment>
<name>A0AA88CV84_FICCA</name>
<keyword evidence="2" id="KW-0611">Plant defense</keyword>
<evidence type="ECO:0000313" key="5">
    <source>
        <dbReference type="EMBL" id="GMN31077.1"/>
    </source>
</evidence>
<evidence type="ECO:0000313" key="6">
    <source>
        <dbReference type="Proteomes" id="UP001187192"/>
    </source>
</evidence>
<dbReference type="SUPFAM" id="SSF52047">
    <property type="entry name" value="RNI-like"/>
    <property type="match status" value="1"/>
</dbReference>
<dbReference type="Gene3D" id="1.10.10.10">
    <property type="entry name" value="Winged helix-like DNA-binding domain superfamily/Winged helix DNA-binding domain"/>
    <property type="match status" value="1"/>
</dbReference>
<evidence type="ECO:0000256" key="1">
    <source>
        <dbReference type="ARBA" id="ARBA00022737"/>
    </source>
</evidence>
<dbReference type="PANTHER" id="PTHR47186">
    <property type="entry name" value="LEUCINE-RICH REPEAT-CONTAINING PROTEIN 57"/>
    <property type="match status" value="1"/>
</dbReference>
<sequence length="800" mass="89768">MTTLSELIERFQAIVSEARVSFGGDDAGTDHDKGSGDGKGATKQEGEAEPSPTPGRTPVPDPAAATAACGRISDVVAKSSNICWELMCPETKSRSHKEEQGEGSRGGGGSLHGSTTRLSQIDKLKNNLGQINAAVKTFEKEYHSTVENNTKIIYQLLENIKTIVPSGDTQEESRRRGLVNKKLRDINEEMTNLKHLIPSSSSSKKLGPRAAATHQDKSQKRSDVGTSTDVELDKLLSGLHGSKSFLDSSLYEEIRDYHKDLRDNKEKKCLLSFALFSENEELKKRMLTYWWAGEGFLTVDNVAENDMNIETAAGDILNRFVDKGLIIPVYKRRSTVRAYRMEPVVRSAIVKVADEAGEFTYDPEGNLAMKFSGGIKAAIQEKSPDQSNQKASSSSLPSSSPDRKKEWDRVKEWDLKKLETIFNMKEAFPDLQLKSLAKAKDKSLRTEEWLLKMKALKVLYLGNWRASGEHHIEVDSTEFLKGLRNMSSLKLLSLQGISWINELTNSIKGLTDLRILDLRACHNLEELPKEIKFLQKLTHLDVSYCYLMDHMPSGLSSLVNLQVLKGFVVGDYQQQTGRFCTLENLAGMKKLRKLSIIISKKKFPTESELKALENLQKLRKLSLSWGADSTQKKKGTPSSEEAIQEPEMKTKDKGGCLGKKKTSKTDKSPTMKPSPTITITPWNLEKLDLQCYPLPTTPNWLTPEKLTGLKKLYIRGGRLEDDLGLSNRFKWKEVETLRLKFLAGLKMNWEEMQTMFPKMSYLEKVDCPLITLCPCDEEGVWVGEASNSQNSEQQEKLNKN</sequence>
<accession>A0AA88CV84</accession>
<evidence type="ECO:0000256" key="3">
    <source>
        <dbReference type="SAM" id="MobiDB-lite"/>
    </source>
</evidence>
<feature type="compositionally biased region" description="Pro residues" evidence="3">
    <location>
        <begin position="51"/>
        <end position="61"/>
    </location>
</feature>
<dbReference type="InterPro" id="IPR055414">
    <property type="entry name" value="LRR_R13L4/SHOC2-like"/>
</dbReference>
<feature type="region of interest" description="Disordered" evidence="3">
    <location>
        <begin position="379"/>
        <end position="405"/>
    </location>
</feature>
<dbReference type="InterPro" id="IPR032675">
    <property type="entry name" value="LRR_dom_sf"/>
</dbReference>
<feature type="compositionally biased region" description="Basic and acidic residues" evidence="3">
    <location>
        <begin position="214"/>
        <end position="223"/>
    </location>
</feature>
<dbReference type="PANTHER" id="PTHR47186:SF54">
    <property type="entry name" value="DISEASE RESISTANCE RPP13-LIKE PROTEIN 4"/>
    <property type="match status" value="1"/>
</dbReference>
<proteinExistence type="predicted"/>
<organism evidence="5 6">
    <name type="scientific">Ficus carica</name>
    <name type="common">Common fig</name>
    <dbReference type="NCBI Taxonomy" id="3494"/>
    <lineage>
        <taxon>Eukaryota</taxon>
        <taxon>Viridiplantae</taxon>
        <taxon>Streptophyta</taxon>
        <taxon>Embryophyta</taxon>
        <taxon>Tracheophyta</taxon>
        <taxon>Spermatophyta</taxon>
        <taxon>Magnoliopsida</taxon>
        <taxon>eudicotyledons</taxon>
        <taxon>Gunneridae</taxon>
        <taxon>Pentapetalae</taxon>
        <taxon>rosids</taxon>
        <taxon>fabids</taxon>
        <taxon>Rosales</taxon>
        <taxon>Moraceae</taxon>
        <taxon>Ficeae</taxon>
        <taxon>Ficus</taxon>
    </lineage>
</organism>
<dbReference type="Pfam" id="PF23598">
    <property type="entry name" value="LRR_14"/>
    <property type="match status" value="1"/>
</dbReference>
<dbReference type="Gene3D" id="3.80.10.10">
    <property type="entry name" value="Ribonuclease Inhibitor"/>
    <property type="match status" value="1"/>
</dbReference>
<feature type="compositionally biased region" description="Basic and acidic residues" evidence="3">
    <location>
        <begin position="28"/>
        <end position="46"/>
    </location>
</feature>
<feature type="region of interest" description="Disordered" evidence="3">
    <location>
        <begin position="21"/>
        <end position="65"/>
    </location>
</feature>
<feature type="compositionally biased region" description="Basic and acidic residues" evidence="3">
    <location>
        <begin position="91"/>
        <end position="102"/>
    </location>
</feature>
<feature type="domain" description="Disease resistance R13L4/SHOC-2-like LRR" evidence="4">
    <location>
        <begin position="448"/>
        <end position="634"/>
    </location>
</feature>
<feature type="region of interest" description="Disordered" evidence="3">
    <location>
        <begin position="91"/>
        <end position="115"/>
    </location>
</feature>
<keyword evidence="1" id="KW-0677">Repeat</keyword>
<feature type="region of interest" description="Disordered" evidence="3">
    <location>
        <begin position="195"/>
        <end position="226"/>
    </location>
</feature>
<dbReference type="InterPro" id="IPR036388">
    <property type="entry name" value="WH-like_DNA-bd_sf"/>
</dbReference>
<dbReference type="Proteomes" id="UP001187192">
    <property type="component" value="Unassembled WGS sequence"/>
</dbReference>
<feature type="compositionally biased region" description="Low complexity" evidence="3">
    <location>
        <begin position="385"/>
        <end position="400"/>
    </location>
</feature>
<dbReference type="EMBL" id="BTGU01000003">
    <property type="protein sequence ID" value="GMN31077.1"/>
    <property type="molecule type" value="Genomic_DNA"/>
</dbReference>
<evidence type="ECO:0000259" key="4">
    <source>
        <dbReference type="Pfam" id="PF23598"/>
    </source>
</evidence>
<dbReference type="AlphaFoldDB" id="A0AA88CV84"/>
<dbReference type="GO" id="GO:0006952">
    <property type="term" value="P:defense response"/>
    <property type="evidence" value="ECO:0007669"/>
    <property type="project" value="UniProtKB-KW"/>
</dbReference>
<keyword evidence="6" id="KW-1185">Reference proteome</keyword>